<dbReference type="EMBL" id="JACHJV010000002">
    <property type="protein sequence ID" value="MBB4928112.1"/>
    <property type="molecule type" value="Genomic_DNA"/>
</dbReference>
<evidence type="ECO:0000256" key="1">
    <source>
        <dbReference type="SAM" id="MobiDB-lite"/>
    </source>
</evidence>
<gene>
    <name evidence="2" type="ORF">FHR34_007207</name>
</gene>
<evidence type="ECO:0000313" key="2">
    <source>
        <dbReference type="EMBL" id="MBB4928112.1"/>
    </source>
</evidence>
<dbReference type="Proteomes" id="UP000540506">
    <property type="component" value="Unassembled WGS sequence"/>
</dbReference>
<sequence>MADPRPATEENPAVAEPLAAVGAAPPGPRTR</sequence>
<feature type="region of interest" description="Disordered" evidence="1">
    <location>
        <begin position="1"/>
        <end position="31"/>
    </location>
</feature>
<protein>
    <submittedName>
        <fullName evidence="2">Uncharacterized protein</fullName>
    </submittedName>
</protein>
<reference evidence="2 3" key="1">
    <citation type="submission" date="2020-08" db="EMBL/GenBank/DDBJ databases">
        <title>Sequencing the genomes of 1000 actinobacteria strains.</title>
        <authorList>
            <person name="Klenk H.-P."/>
        </authorList>
    </citation>
    <scope>NUCLEOTIDE SEQUENCE [LARGE SCALE GENOMIC DNA]</scope>
    <source>
        <strain evidence="2 3">DSM 41654</strain>
    </source>
</reference>
<organism evidence="2 3">
    <name type="scientific">Kitasatospora kifunensis</name>
    <name type="common">Streptomyces kifunensis</name>
    <dbReference type="NCBI Taxonomy" id="58351"/>
    <lineage>
        <taxon>Bacteria</taxon>
        <taxon>Bacillati</taxon>
        <taxon>Actinomycetota</taxon>
        <taxon>Actinomycetes</taxon>
        <taxon>Kitasatosporales</taxon>
        <taxon>Streptomycetaceae</taxon>
        <taxon>Kitasatospora</taxon>
    </lineage>
</organism>
<dbReference type="AlphaFoldDB" id="A0A7W7R9W0"/>
<feature type="compositionally biased region" description="Low complexity" evidence="1">
    <location>
        <begin position="12"/>
        <end position="24"/>
    </location>
</feature>
<name>A0A7W7R9W0_KITKI</name>
<accession>A0A7W7R9W0</accession>
<keyword evidence="3" id="KW-1185">Reference proteome</keyword>
<evidence type="ECO:0000313" key="3">
    <source>
        <dbReference type="Proteomes" id="UP000540506"/>
    </source>
</evidence>
<proteinExistence type="predicted"/>
<comment type="caution">
    <text evidence="2">The sequence shown here is derived from an EMBL/GenBank/DDBJ whole genome shotgun (WGS) entry which is preliminary data.</text>
</comment>